<dbReference type="AlphaFoldDB" id="A0A344TPV7"/>
<organism evidence="1 2">
    <name type="scientific">Runella rosea</name>
    <dbReference type="NCBI Taxonomy" id="2259595"/>
    <lineage>
        <taxon>Bacteria</taxon>
        <taxon>Pseudomonadati</taxon>
        <taxon>Bacteroidota</taxon>
        <taxon>Cytophagia</taxon>
        <taxon>Cytophagales</taxon>
        <taxon>Spirosomataceae</taxon>
        <taxon>Runella</taxon>
    </lineage>
</organism>
<dbReference type="OrthoDB" id="956506at2"/>
<keyword evidence="2" id="KW-1185">Reference proteome</keyword>
<dbReference type="Proteomes" id="UP000251993">
    <property type="component" value="Chromosome"/>
</dbReference>
<name>A0A344TPV7_9BACT</name>
<sequence>MSNIKTKIDEFEVIDLEDNGTLRIYVEHNTEMGNRGVPGIQVWYTIAGGTSIVNFEPLHVERWAYQAQKQNVQEYLIVDNSWTTYEDTYIKNYLIINEKPKARVEVKVRSKKAPIIREYDLPFLLED</sequence>
<evidence type="ECO:0000313" key="2">
    <source>
        <dbReference type="Proteomes" id="UP000251993"/>
    </source>
</evidence>
<dbReference type="EMBL" id="CP030850">
    <property type="protein sequence ID" value="AXE20678.1"/>
    <property type="molecule type" value="Genomic_DNA"/>
</dbReference>
<proteinExistence type="predicted"/>
<reference evidence="1 2" key="1">
    <citation type="submission" date="2018-07" db="EMBL/GenBank/DDBJ databases">
        <title>Genome sequencing of Runella.</title>
        <authorList>
            <person name="Baek M.-G."/>
            <person name="Yi H."/>
        </authorList>
    </citation>
    <scope>NUCLEOTIDE SEQUENCE [LARGE SCALE GENOMIC DNA]</scope>
    <source>
        <strain evidence="1 2">HYN0085</strain>
    </source>
</reference>
<evidence type="ECO:0000313" key="1">
    <source>
        <dbReference type="EMBL" id="AXE20678.1"/>
    </source>
</evidence>
<gene>
    <name evidence="1" type="ORF">DR864_24560</name>
</gene>
<accession>A0A344TPV7</accession>
<dbReference type="KEGG" id="run:DR864_24560"/>
<dbReference type="RefSeq" id="WP_114069441.1">
    <property type="nucleotide sequence ID" value="NZ_CP030850.1"/>
</dbReference>
<protein>
    <submittedName>
        <fullName evidence="1">Uncharacterized protein</fullName>
    </submittedName>
</protein>